<dbReference type="Proteomes" id="UP000595859">
    <property type="component" value="Chromosome"/>
</dbReference>
<name>A0A7T7SXH8_STAPS</name>
<accession>A0A7T7SXH8</accession>
<evidence type="ECO:0000259" key="1">
    <source>
        <dbReference type="Pfam" id="PF13021"/>
    </source>
</evidence>
<feature type="domain" description="DUF3885" evidence="1">
    <location>
        <begin position="31"/>
        <end position="195"/>
    </location>
</feature>
<proteinExistence type="predicted"/>
<dbReference type="Pfam" id="PF13021">
    <property type="entry name" value="DUF3885"/>
    <property type="match status" value="1"/>
</dbReference>
<dbReference type="AlphaFoldDB" id="A0A7T7SXH8"/>
<dbReference type="GeneID" id="93823360"/>
<sequence length="201" mass="23980">MSNIISCMEVSGLKFSEGENAVHLDLSEGEYPFLDDGKSFNKDYFARIHNNAIQILQDLFQQSNTIDIVLLYYLYGDSFKKTRFKEKFSYFNNNEIPDFKEYINDEGIQCYIFSYKNKNLKDLNYKKLVRAISNQDFKGLFPTINQKDNYLDIYLMDSKRGILFHLYDDRGLWLYFLNKQSYKIYSQKYSNLLFDVSHEMD</sequence>
<evidence type="ECO:0000313" key="3">
    <source>
        <dbReference type="Proteomes" id="UP000595859"/>
    </source>
</evidence>
<evidence type="ECO:0000313" key="2">
    <source>
        <dbReference type="EMBL" id="QQM98774.1"/>
    </source>
</evidence>
<gene>
    <name evidence="2" type="ORF">JGZ15_03790</name>
</gene>
<dbReference type="RefSeq" id="WP_015729409.1">
    <property type="nucleotide sequence ID" value="NZ_BAAFHQ010000005.1"/>
</dbReference>
<dbReference type="InterPro" id="IPR024976">
    <property type="entry name" value="DUF3885"/>
</dbReference>
<protein>
    <submittedName>
        <fullName evidence="2">DUF3885 domain-containing protein</fullName>
    </submittedName>
</protein>
<dbReference type="EMBL" id="CP066884">
    <property type="protein sequence ID" value="QQM98774.1"/>
    <property type="molecule type" value="Genomic_DNA"/>
</dbReference>
<organism evidence="2 3">
    <name type="scientific">Staphylococcus pseudintermedius</name>
    <dbReference type="NCBI Taxonomy" id="283734"/>
    <lineage>
        <taxon>Bacteria</taxon>
        <taxon>Bacillati</taxon>
        <taxon>Bacillota</taxon>
        <taxon>Bacilli</taxon>
        <taxon>Bacillales</taxon>
        <taxon>Staphylococcaceae</taxon>
        <taxon>Staphylococcus</taxon>
        <taxon>Staphylococcus intermedius group</taxon>
    </lineage>
</organism>
<reference evidence="2 3" key="1">
    <citation type="submission" date="2020-12" db="EMBL/GenBank/DDBJ databases">
        <title>Whole genome sequencing and de novo assembly of Staphylococcus pseudintermedius: a novel pangenome approach to unravel pathogenesis of canine pyoderma.</title>
        <authorList>
            <person name="Ferrer L."/>
            <person name="Perez D."/>
            <person name="Fonticoba R."/>
            <person name="Vines J."/>
            <person name="Fabregas N."/>
            <person name="Madronero S."/>
            <person name="Meroni G."/>
            <person name="Martino P."/>
            <person name="Martinez S."/>
            <person name="Cusco A."/>
            <person name="Migura L."/>
            <person name="Francino O."/>
        </authorList>
    </citation>
    <scope>NUCLEOTIDE SEQUENCE [LARGE SCALE GENOMIC DNA]</scope>
    <source>
        <strain evidence="2 3">HSP080</strain>
    </source>
</reference>